<dbReference type="AlphaFoldDB" id="A0A915J3X3"/>
<name>A0A915J3X3_ROMCU</name>
<keyword evidence="2" id="KW-1185">Reference proteome</keyword>
<feature type="compositionally biased region" description="Acidic residues" evidence="1">
    <location>
        <begin position="63"/>
        <end position="87"/>
    </location>
</feature>
<protein>
    <submittedName>
        <fullName evidence="3">Uncharacterized protein</fullName>
    </submittedName>
</protein>
<feature type="region of interest" description="Disordered" evidence="1">
    <location>
        <begin position="41"/>
        <end position="87"/>
    </location>
</feature>
<accession>A0A915J3X3</accession>
<dbReference type="Proteomes" id="UP000887565">
    <property type="component" value="Unplaced"/>
</dbReference>
<dbReference type="WBParaSite" id="nRc.2.0.1.t21121-RA">
    <property type="protein sequence ID" value="nRc.2.0.1.t21121-RA"/>
    <property type="gene ID" value="nRc.2.0.1.g21121"/>
</dbReference>
<feature type="region of interest" description="Disordered" evidence="1">
    <location>
        <begin position="1"/>
        <end position="25"/>
    </location>
</feature>
<sequence>MIDAAQEALSRINYENSENESGQCDMITTKDDNIEKDVVVPGNEGEINSDDESLTEVVIDRESSDDEDETKVDQLDGEAMLEEGAVE</sequence>
<organism evidence="2 3">
    <name type="scientific">Romanomermis culicivorax</name>
    <name type="common">Nematode worm</name>
    <dbReference type="NCBI Taxonomy" id="13658"/>
    <lineage>
        <taxon>Eukaryota</taxon>
        <taxon>Metazoa</taxon>
        <taxon>Ecdysozoa</taxon>
        <taxon>Nematoda</taxon>
        <taxon>Enoplea</taxon>
        <taxon>Dorylaimia</taxon>
        <taxon>Mermithida</taxon>
        <taxon>Mermithoidea</taxon>
        <taxon>Mermithidae</taxon>
        <taxon>Romanomermis</taxon>
    </lineage>
</organism>
<evidence type="ECO:0000313" key="2">
    <source>
        <dbReference type="Proteomes" id="UP000887565"/>
    </source>
</evidence>
<feature type="compositionally biased region" description="Polar residues" evidence="1">
    <location>
        <begin position="13"/>
        <end position="22"/>
    </location>
</feature>
<evidence type="ECO:0000256" key="1">
    <source>
        <dbReference type="SAM" id="MobiDB-lite"/>
    </source>
</evidence>
<reference evidence="3" key="1">
    <citation type="submission" date="2022-11" db="UniProtKB">
        <authorList>
            <consortium name="WormBaseParasite"/>
        </authorList>
    </citation>
    <scope>IDENTIFICATION</scope>
</reference>
<proteinExistence type="predicted"/>
<evidence type="ECO:0000313" key="3">
    <source>
        <dbReference type="WBParaSite" id="nRc.2.0.1.t21121-RA"/>
    </source>
</evidence>